<evidence type="ECO:0000256" key="1">
    <source>
        <dbReference type="ARBA" id="ARBA00003314"/>
    </source>
</evidence>
<evidence type="ECO:0000313" key="14">
    <source>
        <dbReference type="Proteomes" id="UP000177629"/>
    </source>
</evidence>
<dbReference type="STRING" id="1802362.A2806_04255"/>
<accession>A0A1G2PKN4</accession>
<dbReference type="PRINTS" id="PR01041">
    <property type="entry name" value="TRNASYNTHMET"/>
</dbReference>
<comment type="caution">
    <text evidence="13">The sequence shown here is derived from an EMBL/GenBank/DDBJ whole genome shotgun (WGS) entry which is preliminary data.</text>
</comment>
<dbReference type="InterPro" id="IPR009080">
    <property type="entry name" value="tRNAsynth_Ia_anticodon-bd"/>
</dbReference>
<dbReference type="InterPro" id="IPR015413">
    <property type="entry name" value="Methionyl/Leucyl_tRNA_Synth"/>
</dbReference>
<dbReference type="PANTHER" id="PTHR43326:SF1">
    <property type="entry name" value="METHIONINE--TRNA LIGASE, MITOCHONDRIAL"/>
    <property type="match status" value="1"/>
</dbReference>
<gene>
    <name evidence="13" type="ORF">A2806_04255</name>
</gene>
<dbReference type="InterPro" id="IPR014758">
    <property type="entry name" value="Met-tRNA_synth"/>
</dbReference>
<evidence type="ECO:0000256" key="4">
    <source>
        <dbReference type="ARBA" id="ARBA00022598"/>
    </source>
</evidence>
<dbReference type="GO" id="GO:0006431">
    <property type="term" value="P:methionyl-tRNA aminoacylation"/>
    <property type="evidence" value="ECO:0007669"/>
    <property type="project" value="InterPro"/>
</dbReference>
<dbReference type="AlphaFoldDB" id="A0A1G2PKN4"/>
<comment type="function">
    <text evidence="1">Is required not only for elongation of protein synthesis but also for the initiation of all mRNA translation through initiator tRNA(fMet) aminoacylation.</text>
</comment>
<dbReference type="PANTHER" id="PTHR43326">
    <property type="entry name" value="METHIONYL-TRNA SYNTHETASE"/>
    <property type="match status" value="1"/>
</dbReference>
<organism evidence="13 14">
    <name type="scientific">Candidatus Terrybacteria bacterium RIFCSPHIGHO2_01_FULL_48_17</name>
    <dbReference type="NCBI Taxonomy" id="1802362"/>
    <lineage>
        <taxon>Bacteria</taxon>
        <taxon>Candidatus Terryibacteriota</taxon>
    </lineage>
</organism>
<keyword evidence="6 11" id="KW-0067">ATP-binding</keyword>
<evidence type="ECO:0000256" key="3">
    <source>
        <dbReference type="ARBA" id="ARBA00018753"/>
    </source>
</evidence>
<dbReference type="Proteomes" id="UP000177629">
    <property type="component" value="Unassembled WGS sequence"/>
</dbReference>
<evidence type="ECO:0000313" key="13">
    <source>
        <dbReference type="EMBL" id="OHA48878.1"/>
    </source>
</evidence>
<sequence length="495" mass="55516">MSNKFYITTAIAYTNAPPHIGFALELVQADVLARLHGLRGEKRFFLTGTDEHGRKNMQAAQGAGKKPEEFVDEMAGRFEKLARALNVSNDDFIRTSDQDRHWPGVVQFWKQLQESGDLYKAQYEGLYCSGCEAFKKQSDLEDGMCPDHGKVPDRVKEENWFFRLSKYQKELTRIIGADELRIVPDTRKNEVLSFIAQGLEDVSFSRPRRDLPWGVPVPGDDAQTIYVWADALVNYLTGIGYGHGPGDRVQGTERFETFWPADIHVIGKDILRFHAVIWPAMLLSARLTLPKILLVHGHILSAGKKMSKTIGNVVDPFAIVEKYGVDAVRYFLLKEIPTTADGDFTEDRFLEVYTSSLANNLGNLVGRIAALGKDQEITVQAGQDIQEVAKRAWAEYEAAFAALRLDEALGAVDKFVGFGNEFVERTKPWEGEHNLHGALPQLAWMLGNIAWMLAPLLPETARKIFDQLGIDPGDTALWEGESIKMKKGASLFPRF</sequence>
<evidence type="ECO:0000256" key="10">
    <source>
        <dbReference type="ARBA" id="ARBA00047364"/>
    </source>
</evidence>
<dbReference type="Gene3D" id="1.10.730.10">
    <property type="entry name" value="Isoleucyl-tRNA Synthetase, Domain 1"/>
    <property type="match status" value="1"/>
</dbReference>
<evidence type="ECO:0000256" key="8">
    <source>
        <dbReference type="ARBA" id="ARBA00023146"/>
    </source>
</evidence>
<dbReference type="EC" id="6.1.1.10" evidence="2"/>
<dbReference type="FunFam" id="2.170.220.10:FF:000001">
    <property type="entry name" value="methionine--tRNA ligase, mitochondrial"/>
    <property type="match status" value="1"/>
</dbReference>
<evidence type="ECO:0000256" key="6">
    <source>
        <dbReference type="ARBA" id="ARBA00022840"/>
    </source>
</evidence>
<protein>
    <recommendedName>
        <fullName evidence="3">Methionine--tRNA ligase</fullName>
        <ecNumber evidence="2">6.1.1.10</ecNumber>
    </recommendedName>
    <alternativeName>
        <fullName evidence="9">Methionyl-tRNA synthetase</fullName>
    </alternativeName>
</protein>
<reference evidence="13 14" key="1">
    <citation type="journal article" date="2016" name="Nat. Commun.">
        <title>Thousands of microbial genomes shed light on interconnected biogeochemical processes in an aquifer system.</title>
        <authorList>
            <person name="Anantharaman K."/>
            <person name="Brown C.T."/>
            <person name="Hug L.A."/>
            <person name="Sharon I."/>
            <person name="Castelle C.J."/>
            <person name="Probst A.J."/>
            <person name="Thomas B.C."/>
            <person name="Singh A."/>
            <person name="Wilkins M.J."/>
            <person name="Karaoz U."/>
            <person name="Brodie E.L."/>
            <person name="Williams K.H."/>
            <person name="Hubbard S.S."/>
            <person name="Banfield J.F."/>
        </authorList>
    </citation>
    <scope>NUCLEOTIDE SEQUENCE [LARGE SCALE GENOMIC DNA]</scope>
</reference>
<dbReference type="Gene3D" id="2.170.220.10">
    <property type="match status" value="1"/>
</dbReference>
<dbReference type="NCBIfam" id="TIGR00398">
    <property type="entry name" value="metG"/>
    <property type="match status" value="1"/>
</dbReference>
<dbReference type="Pfam" id="PF09334">
    <property type="entry name" value="tRNA-synt_1g"/>
    <property type="match status" value="1"/>
</dbReference>
<dbReference type="EMBL" id="MHSS01000002">
    <property type="protein sequence ID" value="OHA48878.1"/>
    <property type="molecule type" value="Genomic_DNA"/>
</dbReference>
<dbReference type="CDD" id="cd00814">
    <property type="entry name" value="MetRS_core"/>
    <property type="match status" value="1"/>
</dbReference>
<comment type="catalytic activity">
    <reaction evidence="10">
        <text>tRNA(Met) + L-methionine + ATP = L-methionyl-tRNA(Met) + AMP + diphosphate</text>
        <dbReference type="Rhea" id="RHEA:13481"/>
        <dbReference type="Rhea" id="RHEA-COMP:9667"/>
        <dbReference type="Rhea" id="RHEA-COMP:9698"/>
        <dbReference type="ChEBI" id="CHEBI:30616"/>
        <dbReference type="ChEBI" id="CHEBI:33019"/>
        <dbReference type="ChEBI" id="CHEBI:57844"/>
        <dbReference type="ChEBI" id="CHEBI:78442"/>
        <dbReference type="ChEBI" id="CHEBI:78530"/>
        <dbReference type="ChEBI" id="CHEBI:456215"/>
        <dbReference type="EC" id="6.1.1.10"/>
    </reaction>
</comment>
<dbReference type="InterPro" id="IPR033911">
    <property type="entry name" value="MetRS_core"/>
</dbReference>
<keyword evidence="5 11" id="KW-0547">Nucleotide-binding</keyword>
<keyword evidence="8 11" id="KW-0030">Aminoacyl-tRNA synthetase</keyword>
<keyword evidence="7 11" id="KW-0648">Protein biosynthesis</keyword>
<comment type="similarity">
    <text evidence="11">Belongs to the class-I aminoacyl-tRNA synthetase family.</text>
</comment>
<dbReference type="Gene3D" id="3.40.50.620">
    <property type="entry name" value="HUPs"/>
    <property type="match status" value="1"/>
</dbReference>
<feature type="domain" description="Methionyl/Leucyl tRNA synthetase" evidence="12">
    <location>
        <begin position="138"/>
        <end position="368"/>
    </location>
</feature>
<evidence type="ECO:0000259" key="12">
    <source>
        <dbReference type="Pfam" id="PF09334"/>
    </source>
</evidence>
<evidence type="ECO:0000256" key="2">
    <source>
        <dbReference type="ARBA" id="ARBA00012838"/>
    </source>
</evidence>
<dbReference type="InterPro" id="IPR023457">
    <property type="entry name" value="Met-tRNA_synth_2"/>
</dbReference>
<evidence type="ECO:0000256" key="11">
    <source>
        <dbReference type="RuleBase" id="RU363039"/>
    </source>
</evidence>
<evidence type="ECO:0000256" key="5">
    <source>
        <dbReference type="ARBA" id="ARBA00022741"/>
    </source>
</evidence>
<dbReference type="GO" id="GO:0005524">
    <property type="term" value="F:ATP binding"/>
    <property type="evidence" value="ECO:0007669"/>
    <property type="project" value="UniProtKB-KW"/>
</dbReference>
<dbReference type="SUPFAM" id="SSF47323">
    <property type="entry name" value="Anticodon-binding domain of a subclass of class I aminoacyl-tRNA synthetases"/>
    <property type="match status" value="1"/>
</dbReference>
<proteinExistence type="inferred from homology"/>
<dbReference type="SUPFAM" id="SSF52374">
    <property type="entry name" value="Nucleotidylyl transferase"/>
    <property type="match status" value="1"/>
</dbReference>
<evidence type="ECO:0000256" key="7">
    <source>
        <dbReference type="ARBA" id="ARBA00022917"/>
    </source>
</evidence>
<evidence type="ECO:0000256" key="9">
    <source>
        <dbReference type="ARBA" id="ARBA00030904"/>
    </source>
</evidence>
<keyword evidence="4 11" id="KW-0436">Ligase</keyword>
<dbReference type="InterPro" id="IPR014729">
    <property type="entry name" value="Rossmann-like_a/b/a_fold"/>
</dbReference>
<dbReference type="GO" id="GO:0004825">
    <property type="term" value="F:methionine-tRNA ligase activity"/>
    <property type="evidence" value="ECO:0007669"/>
    <property type="project" value="UniProtKB-EC"/>
</dbReference>
<name>A0A1G2PKN4_9BACT</name>